<reference evidence="1 2" key="1">
    <citation type="journal article" date="2015" name="Proc. Natl. Acad. Sci. U.S.A.">
        <title>The resurrection genome of Boea hygrometrica: A blueprint for survival of dehydration.</title>
        <authorList>
            <person name="Xiao L."/>
            <person name="Yang G."/>
            <person name="Zhang L."/>
            <person name="Yang X."/>
            <person name="Zhao S."/>
            <person name="Ji Z."/>
            <person name="Zhou Q."/>
            <person name="Hu M."/>
            <person name="Wang Y."/>
            <person name="Chen M."/>
            <person name="Xu Y."/>
            <person name="Jin H."/>
            <person name="Xiao X."/>
            <person name="Hu G."/>
            <person name="Bao F."/>
            <person name="Hu Y."/>
            <person name="Wan P."/>
            <person name="Li L."/>
            <person name="Deng X."/>
            <person name="Kuang T."/>
            <person name="Xiang C."/>
            <person name="Zhu J.K."/>
            <person name="Oliver M.J."/>
            <person name="He Y."/>
        </authorList>
    </citation>
    <scope>NUCLEOTIDE SEQUENCE [LARGE SCALE GENOMIC DNA]</scope>
    <source>
        <strain evidence="2">cv. XS01</strain>
    </source>
</reference>
<evidence type="ECO:0000313" key="2">
    <source>
        <dbReference type="Proteomes" id="UP000250235"/>
    </source>
</evidence>
<proteinExistence type="predicted"/>
<dbReference type="EMBL" id="KQ986837">
    <property type="protein sequence ID" value="KZV58130.1"/>
    <property type="molecule type" value="Genomic_DNA"/>
</dbReference>
<organism evidence="1 2">
    <name type="scientific">Dorcoceras hygrometricum</name>
    <dbReference type="NCBI Taxonomy" id="472368"/>
    <lineage>
        <taxon>Eukaryota</taxon>
        <taxon>Viridiplantae</taxon>
        <taxon>Streptophyta</taxon>
        <taxon>Embryophyta</taxon>
        <taxon>Tracheophyta</taxon>
        <taxon>Spermatophyta</taxon>
        <taxon>Magnoliopsida</taxon>
        <taxon>eudicotyledons</taxon>
        <taxon>Gunneridae</taxon>
        <taxon>Pentapetalae</taxon>
        <taxon>asterids</taxon>
        <taxon>lamiids</taxon>
        <taxon>Lamiales</taxon>
        <taxon>Gesneriaceae</taxon>
        <taxon>Didymocarpoideae</taxon>
        <taxon>Trichosporeae</taxon>
        <taxon>Loxocarpinae</taxon>
        <taxon>Dorcoceras</taxon>
    </lineage>
</organism>
<protein>
    <submittedName>
        <fullName evidence="1">Uncharacterized protein</fullName>
    </submittedName>
</protein>
<dbReference type="AlphaFoldDB" id="A0A2Z7DE76"/>
<evidence type="ECO:0000313" key="1">
    <source>
        <dbReference type="EMBL" id="KZV58130.1"/>
    </source>
</evidence>
<gene>
    <name evidence="1" type="ORF">F511_36812</name>
</gene>
<accession>A0A2Z7DE76</accession>
<keyword evidence="2" id="KW-1185">Reference proteome</keyword>
<sequence length="240" mass="26754">MICVYDSLNYSVKLTALICFVDLSSFSLNALQQPLLTSELCEQRFDNTTNQFELRNTISTILVFKMLCSELAAAPPLLSSRRRRRLHAPPPPPVPRRKVVSGQLDEENPFVQNSSVLLVQAYEGVSALVVDRIGDIYRNLPRRADVIVTTVGARHKCQQVQLDEENPFVQNSSVLLVQAYEGVSALVVDRIGDIYRNLPRRADVIVTTVGARHKCQQDKLVVLLKEKISAGIDCGCKASF</sequence>
<dbReference type="Proteomes" id="UP000250235">
    <property type="component" value="Unassembled WGS sequence"/>
</dbReference>
<name>A0A2Z7DE76_9LAMI</name>